<proteinExistence type="predicted"/>
<dbReference type="InterPro" id="IPR035979">
    <property type="entry name" value="RBD_domain_sf"/>
</dbReference>
<organism evidence="5 6">
    <name type="scientific">Trema orientale</name>
    <name type="common">Charcoal tree</name>
    <name type="synonym">Celtis orientalis</name>
    <dbReference type="NCBI Taxonomy" id="63057"/>
    <lineage>
        <taxon>Eukaryota</taxon>
        <taxon>Viridiplantae</taxon>
        <taxon>Streptophyta</taxon>
        <taxon>Embryophyta</taxon>
        <taxon>Tracheophyta</taxon>
        <taxon>Spermatophyta</taxon>
        <taxon>Magnoliopsida</taxon>
        <taxon>eudicotyledons</taxon>
        <taxon>Gunneridae</taxon>
        <taxon>Pentapetalae</taxon>
        <taxon>rosids</taxon>
        <taxon>fabids</taxon>
        <taxon>Rosales</taxon>
        <taxon>Cannabaceae</taxon>
        <taxon>Trema</taxon>
    </lineage>
</organism>
<gene>
    <name evidence="5" type="ORF">TorRG33x02_157250</name>
</gene>
<evidence type="ECO:0000256" key="3">
    <source>
        <dbReference type="SAM" id="MobiDB-lite"/>
    </source>
</evidence>
<comment type="caution">
    <text evidence="5">The sequence shown here is derived from an EMBL/GenBank/DDBJ whole genome shotgun (WGS) entry which is preliminary data.</text>
</comment>
<dbReference type="Gene3D" id="3.30.70.330">
    <property type="match status" value="1"/>
</dbReference>
<dbReference type="GO" id="GO:0003723">
    <property type="term" value="F:RNA binding"/>
    <property type="evidence" value="ECO:0007669"/>
    <property type="project" value="UniProtKB-UniRule"/>
</dbReference>
<accession>A0A2P5ESJ9</accession>
<dbReference type="InParanoid" id="A0A2P5ESJ9"/>
<dbReference type="FunCoup" id="A0A2P5ESJ9">
    <property type="interactions" value="273"/>
</dbReference>
<dbReference type="InterPro" id="IPR012677">
    <property type="entry name" value="Nucleotide-bd_a/b_plait_sf"/>
</dbReference>
<dbReference type="Pfam" id="PF00076">
    <property type="entry name" value="RRM_1"/>
    <property type="match status" value="1"/>
</dbReference>
<dbReference type="InterPro" id="IPR000504">
    <property type="entry name" value="RRM_dom"/>
</dbReference>
<dbReference type="AlphaFoldDB" id="A0A2P5ESJ9"/>
<name>A0A2P5ESJ9_TREOI</name>
<feature type="domain" description="RRM" evidence="4">
    <location>
        <begin position="1"/>
        <end position="62"/>
    </location>
</feature>
<evidence type="ECO:0000256" key="1">
    <source>
        <dbReference type="ARBA" id="ARBA00022884"/>
    </source>
</evidence>
<dbReference type="PROSITE" id="PS50102">
    <property type="entry name" value="RRM"/>
    <property type="match status" value="1"/>
</dbReference>
<dbReference type="STRING" id="63057.A0A2P5ESJ9"/>
<evidence type="ECO:0000259" key="4">
    <source>
        <dbReference type="PROSITE" id="PS50102"/>
    </source>
</evidence>
<evidence type="ECO:0000313" key="5">
    <source>
        <dbReference type="EMBL" id="PON88511.1"/>
    </source>
</evidence>
<dbReference type="SUPFAM" id="SSF54928">
    <property type="entry name" value="RNA-binding domain, RBD"/>
    <property type="match status" value="1"/>
</dbReference>
<dbReference type="OrthoDB" id="439808at2759"/>
<evidence type="ECO:0000256" key="2">
    <source>
        <dbReference type="PROSITE-ProRule" id="PRU00176"/>
    </source>
</evidence>
<reference evidence="6" key="1">
    <citation type="submission" date="2016-06" db="EMBL/GenBank/DDBJ databases">
        <title>Parallel loss of symbiosis genes in relatives of nitrogen-fixing non-legume Parasponia.</title>
        <authorList>
            <person name="Van Velzen R."/>
            <person name="Holmer R."/>
            <person name="Bu F."/>
            <person name="Rutten L."/>
            <person name="Van Zeijl A."/>
            <person name="Liu W."/>
            <person name="Santuari L."/>
            <person name="Cao Q."/>
            <person name="Sharma T."/>
            <person name="Shen D."/>
            <person name="Roswanjaya Y."/>
            <person name="Wardhani T."/>
            <person name="Kalhor M.S."/>
            <person name="Jansen J."/>
            <person name="Van den Hoogen J."/>
            <person name="Gungor B."/>
            <person name="Hartog M."/>
            <person name="Hontelez J."/>
            <person name="Verver J."/>
            <person name="Yang W.-C."/>
            <person name="Schijlen E."/>
            <person name="Repin R."/>
            <person name="Schilthuizen M."/>
            <person name="Schranz E."/>
            <person name="Heidstra R."/>
            <person name="Miyata K."/>
            <person name="Fedorova E."/>
            <person name="Kohlen W."/>
            <person name="Bisseling T."/>
            <person name="Smit S."/>
            <person name="Geurts R."/>
        </authorList>
    </citation>
    <scope>NUCLEOTIDE SEQUENCE [LARGE SCALE GENOMIC DNA]</scope>
    <source>
        <strain evidence="6">cv. RG33-2</strain>
    </source>
</reference>
<keyword evidence="1 2" id="KW-0694">RNA-binding</keyword>
<dbReference type="EMBL" id="JXTC01000105">
    <property type="protein sequence ID" value="PON88511.1"/>
    <property type="molecule type" value="Genomic_DNA"/>
</dbReference>
<protein>
    <submittedName>
        <fullName evidence="5">Splicing factor-like protein</fullName>
    </submittedName>
</protein>
<dbReference type="PANTHER" id="PTHR48027">
    <property type="entry name" value="HETEROGENEOUS NUCLEAR RIBONUCLEOPROTEIN 87F-RELATED"/>
    <property type="match status" value="1"/>
</dbReference>
<dbReference type="InterPro" id="IPR052462">
    <property type="entry name" value="SLIRP/GR-RBP-like"/>
</dbReference>
<keyword evidence="6" id="KW-1185">Reference proteome</keyword>
<feature type="region of interest" description="Disordered" evidence="3">
    <location>
        <begin position="68"/>
        <end position="95"/>
    </location>
</feature>
<sequence length="95" mass="10639">MGTQSAIADALAVKLVRDKMTRRPKGFAFIQFTSQDDAMLAIENMDHQNLDGRLIYVEIAKPGKDAFGGYPITSGPPKPQQQHLQEQEEVADCWY</sequence>
<evidence type="ECO:0000313" key="6">
    <source>
        <dbReference type="Proteomes" id="UP000237000"/>
    </source>
</evidence>
<dbReference type="Proteomes" id="UP000237000">
    <property type="component" value="Unassembled WGS sequence"/>
</dbReference>